<accession>T1J618</accession>
<evidence type="ECO:0000313" key="3">
    <source>
        <dbReference type="Proteomes" id="UP000014500"/>
    </source>
</evidence>
<organism evidence="2 3">
    <name type="scientific">Strigamia maritima</name>
    <name type="common">European centipede</name>
    <name type="synonym">Geophilus maritimus</name>
    <dbReference type="NCBI Taxonomy" id="126957"/>
    <lineage>
        <taxon>Eukaryota</taxon>
        <taxon>Metazoa</taxon>
        <taxon>Ecdysozoa</taxon>
        <taxon>Arthropoda</taxon>
        <taxon>Myriapoda</taxon>
        <taxon>Chilopoda</taxon>
        <taxon>Pleurostigmophora</taxon>
        <taxon>Geophilomorpha</taxon>
        <taxon>Linotaeniidae</taxon>
        <taxon>Strigamia</taxon>
    </lineage>
</organism>
<feature type="transmembrane region" description="Helical" evidence="1">
    <location>
        <begin position="135"/>
        <end position="155"/>
    </location>
</feature>
<feature type="transmembrane region" description="Helical" evidence="1">
    <location>
        <begin position="67"/>
        <end position="89"/>
    </location>
</feature>
<keyword evidence="1" id="KW-1133">Transmembrane helix</keyword>
<sequence length="788" mass="88388">IPTVGLVAVEVSITALEVLFGDFVALEVLSSGFVTLEVFITVLVGLDVDVFTLIVIDVGFFGLEVCGVAFTLAVTGFGVGFLFFGGIGIKPSISKENSFQSRVDSFVVLQTLTLAQEPMKLHTIAWFNAITFCKYLFYVLVLDLLCVQSVSWTVWPNNFYLHHHHMNPAWMNPNPTFNLHPPPYNVHHATFPEQHQLLPLPYRDYNSRNNFQNYEYLSPQSTSQQVETSNYQLLNHSSASFKVSNPIVRHVSSKNKSNLMLYQAPPSYDRIMDPPPSIIITSRPFSVTTTEKNSNFVSGEVKLANSSQVQFVPQQNIAASVNYKPNWNTGVTLQVSLRPGSWTKSKRPTISDEMKQFLPELKYYKKGLKSVDVSQVKSKVEKYVLVSKKEPDMVRETVAQPSIALVANDLLVYPQDSAQDSTKEIKLPNEWDNDSEEEQQFLHNDVPVVQKINTDTPGTDSPSTTTPINLNKTPQKSIEDIVAEVFASASPLSGEELEENSSSPHEKGLSDLFDMIYGNTNNNNSNDNSWLKLEPKQKNLLNTTVQLVTAPPDLLPLPELDHTIIISNKNSVTSTSESTITSSVLTENEFHSEEMIIRCQGMWCHHSTPRAEPVALKSQQNWEKSGNEINPHDHVPRVDPLLSYLGLAWPQHDRQSKILQSTQPTNPRVLEKLTTTTQRIAMTEQQTTLPPLPLPYFRDNDVKATIPKSDNRPNYKELKGFERGENDINTSPPSVTRVSREQLEVMFNALGHGFGQVMSIVMPLAMPIHKENDPSESSGLNLDFDNFF</sequence>
<dbReference type="EMBL" id="JH431869">
    <property type="status" value="NOT_ANNOTATED_CDS"/>
    <property type="molecule type" value="Genomic_DNA"/>
</dbReference>
<dbReference type="HOGENOM" id="CLU_356254_0_0_1"/>
<evidence type="ECO:0000256" key="1">
    <source>
        <dbReference type="SAM" id="Phobius"/>
    </source>
</evidence>
<dbReference type="Proteomes" id="UP000014500">
    <property type="component" value="Unassembled WGS sequence"/>
</dbReference>
<reference evidence="2" key="2">
    <citation type="submission" date="2015-02" db="UniProtKB">
        <authorList>
            <consortium name="EnsemblMetazoa"/>
        </authorList>
    </citation>
    <scope>IDENTIFICATION</scope>
</reference>
<protein>
    <submittedName>
        <fullName evidence="2">Uncharacterized protein</fullName>
    </submittedName>
</protein>
<reference evidence="3" key="1">
    <citation type="submission" date="2011-05" db="EMBL/GenBank/DDBJ databases">
        <authorList>
            <person name="Richards S.R."/>
            <person name="Qu J."/>
            <person name="Jiang H."/>
            <person name="Jhangiani S.N."/>
            <person name="Agravi P."/>
            <person name="Goodspeed R."/>
            <person name="Gross S."/>
            <person name="Mandapat C."/>
            <person name="Jackson L."/>
            <person name="Mathew T."/>
            <person name="Pu L."/>
            <person name="Thornton R."/>
            <person name="Saada N."/>
            <person name="Wilczek-Boney K.B."/>
            <person name="Lee S."/>
            <person name="Kovar C."/>
            <person name="Wu Y."/>
            <person name="Scherer S.E."/>
            <person name="Worley K.C."/>
            <person name="Muzny D.M."/>
            <person name="Gibbs R."/>
        </authorList>
    </citation>
    <scope>NUCLEOTIDE SEQUENCE</scope>
    <source>
        <strain evidence="3">Brora</strain>
    </source>
</reference>
<name>T1J618_STRMM</name>
<feature type="transmembrane region" description="Helical" evidence="1">
    <location>
        <begin position="6"/>
        <end position="26"/>
    </location>
</feature>
<dbReference type="EnsemblMetazoa" id="SMAR009082-RA">
    <property type="protein sequence ID" value="SMAR009082-PA"/>
    <property type="gene ID" value="SMAR009082"/>
</dbReference>
<keyword evidence="1" id="KW-0812">Transmembrane</keyword>
<dbReference type="AlphaFoldDB" id="T1J618"/>
<keyword evidence="1" id="KW-0472">Membrane</keyword>
<feature type="transmembrane region" description="Helical" evidence="1">
    <location>
        <begin position="38"/>
        <end position="61"/>
    </location>
</feature>
<keyword evidence="3" id="KW-1185">Reference proteome</keyword>
<evidence type="ECO:0000313" key="2">
    <source>
        <dbReference type="EnsemblMetazoa" id="SMAR009082-PA"/>
    </source>
</evidence>
<proteinExistence type="predicted"/>